<keyword evidence="2" id="KW-1185">Reference proteome</keyword>
<evidence type="ECO:0000313" key="2">
    <source>
        <dbReference type="Proteomes" id="UP000695562"/>
    </source>
</evidence>
<name>A0A8J4Q1I4_9MYCE</name>
<dbReference type="AlphaFoldDB" id="A0A8J4Q1I4"/>
<evidence type="ECO:0000313" key="1">
    <source>
        <dbReference type="EMBL" id="KAF2077074.1"/>
    </source>
</evidence>
<organism evidence="1 2">
    <name type="scientific">Polysphondylium violaceum</name>
    <dbReference type="NCBI Taxonomy" id="133409"/>
    <lineage>
        <taxon>Eukaryota</taxon>
        <taxon>Amoebozoa</taxon>
        <taxon>Evosea</taxon>
        <taxon>Eumycetozoa</taxon>
        <taxon>Dictyostelia</taxon>
        <taxon>Dictyosteliales</taxon>
        <taxon>Dictyosteliaceae</taxon>
        <taxon>Polysphondylium</taxon>
    </lineage>
</organism>
<comment type="caution">
    <text evidence="1">The sequence shown here is derived from an EMBL/GenBank/DDBJ whole genome shotgun (WGS) entry which is preliminary data.</text>
</comment>
<reference evidence="1" key="1">
    <citation type="submission" date="2020-01" db="EMBL/GenBank/DDBJ databases">
        <title>Development of genomics and gene disruption for Polysphondylium violaceum indicates a role for the polyketide synthase stlB in stalk morphogenesis.</title>
        <authorList>
            <person name="Narita B."/>
            <person name="Kawabe Y."/>
            <person name="Kin K."/>
            <person name="Saito T."/>
            <person name="Gibbs R."/>
            <person name="Kuspa A."/>
            <person name="Muzny D."/>
            <person name="Queller D."/>
            <person name="Richards S."/>
            <person name="Strassman J."/>
            <person name="Sucgang R."/>
            <person name="Worley K."/>
            <person name="Schaap P."/>
        </authorList>
    </citation>
    <scope>NUCLEOTIDE SEQUENCE</scope>
    <source>
        <strain evidence="1">QSvi11</strain>
    </source>
</reference>
<proteinExistence type="predicted"/>
<sequence length="116" mass="13789">METYEELTFVQYLDEEHNIGVLQYREKLEDSIRCKVVIPNYSFEKIIKLNMTFEECTTYFQSIVKAENITINHEKNFFCLPLHLQGIAPQSVYCFTYFTLLTTKPSKIIIQDIDFK</sequence>
<accession>A0A8J4Q1I4</accession>
<dbReference type="Proteomes" id="UP000695562">
    <property type="component" value="Unassembled WGS sequence"/>
</dbReference>
<dbReference type="EMBL" id="AJWJ01000040">
    <property type="protein sequence ID" value="KAF2077074.1"/>
    <property type="molecule type" value="Genomic_DNA"/>
</dbReference>
<protein>
    <submittedName>
        <fullName evidence="1">Uncharacterized protein</fullName>
    </submittedName>
</protein>
<gene>
    <name evidence="1" type="ORF">CYY_001641</name>
</gene>